<dbReference type="Gene3D" id="2.60.40.1500">
    <property type="entry name" value="Glycosyl hydrolase domain, family 39"/>
    <property type="match status" value="1"/>
</dbReference>
<evidence type="ECO:0000313" key="1">
    <source>
        <dbReference type="EMBL" id="NHZ92678.1"/>
    </source>
</evidence>
<accession>A0ABX0P075</accession>
<name>A0ABX0P075_9BURK</name>
<dbReference type="SUPFAM" id="SSF51011">
    <property type="entry name" value="Glycosyl hydrolase domain"/>
    <property type="match status" value="1"/>
</dbReference>
<dbReference type="EMBL" id="WHJH01000051">
    <property type="protein sequence ID" value="NHZ92678.1"/>
    <property type="molecule type" value="Genomic_DNA"/>
</dbReference>
<evidence type="ECO:0000313" key="2">
    <source>
        <dbReference type="Proteomes" id="UP000609726"/>
    </source>
</evidence>
<protein>
    <submittedName>
        <fullName evidence="1">Uncharacterized protein</fullName>
    </submittedName>
</protein>
<reference evidence="1 2" key="1">
    <citation type="submission" date="2019-10" db="EMBL/GenBank/DDBJ databases">
        <title>Taxonomy of Antarctic Massilia spp.: description of Massilia rubra sp. nov., Massilia aquatica sp. nov., Massilia mucilaginosa sp. nov., Massilia frigida sp. nov. isolated from streams, lakes and regoliths.</title>
        <authorList>
            <person name="Holochova P."/>
            <person name="Sedlacek I."/>
            <person name="Kralova S."/>
            <person name="Maslanova I."/>
            <person name="Busse H.-J."/>
            <person name="Stankova E."/>
            <person name="Vrbovska V."/>
            <person name="Kovarovic V."/>
            <person name="Bartak M."/>
            <person name="Svec P."/>
            <person name="Pantucek R."/>
        </authorList>
    </citation>
    <scope>NUCLEOTIDE SEQUENCE [LARGE SCALE GENOMIC DNA]</scope>
    <source>
        <strain evidence="1 2">CCM 8733</strain>
    </source>
</reference>
<keyword evidence="2" id="KW-1185">Reference proteome</keyword>
<sequence>MNNQQYFIKDLPPKDKGTVDIRLRGLKRGSYTVDISTIGYRRNDAFTAYIDMGSPKQLAKSQAGALKSLASGKPDERKTVRVGADGRFALTLPLRENDVYLLQLRPSK</sequence>
<proteinExistence type="predicted"/>
<dbReference type="RefSeq" id="WP_166881373.1">
    <property type="nucleotide sequence ID" value="NZ_WHJH01000051.1"/>
</dbReference>
<gene>
    <name evidence="1" type="ORF">F2P45_27265</name>
</gene>
<comment type="caution">
    <text evidence="1">The sequence shown here is derived from an EMBL/GenBank/DDBJ whole genome shotgun (WGS) entry which is preliminary data.</text>
</comment>
<dbReference type="Proteomes" id="UP000609726">
    <property type="component" value="Unassembled WGS sequence"/>
</dbReference>
<organism evidence="1 2">
    <name type="scientific">Massilia mucilaginosa</name>
    <dbReference type="NCBI Taxonomy" id="2609282"/>
    <lineage>
        <taxon>Bacteria</taxon>
        <taxon>Pseudomonadati</taxon>
        <taxon>Pseudomonadota</taxon>
        <taxon>Betaproteobacteria</taxon>
        <taxon>Burkholderiales</taxon>
        <taxon>Oxalobacteraceae</taxon>
        <taxon>Telluria group</taxon>
        <taxon>Massilia</taxon>
    </lineage>
</organism>